<dbReference type="SUPFAM" id="SSF50630">
    <property type="entry name" value="Acid proteases"/>
    <property type="match status" value="1"/>
</dbReference>
<reference evidence="2" key="1">
    <citation type="journal article" date="2015" name="Proc. Natl. Acad. Sci. U.S.A.">
        <title>Bacterial clade with the ribosomal RNA operon on a small plasmid rather than the chromosome.</title>
        <authorList>
            <person name="Anda M."/>
            <person name="Ohtsubo Y."/>
            <person name="Okubo T."/>
            <person name="Sugawara M."/>
            <person name="Nagata Y."/>
            <person name="Tsuda M."/>
            <person name="Minamisawa K."/>
            <person name="Mitsui H."/>
        </authorList>
    </citation>
    <scope>NUCLEOTIDE SEQUENCE</scope>
    <source>
        <strain evidence="2">JCM 14755</strain>
    </source>
</reference>
<dbReference type="InterPro" id="IPR001969">
    <property type="entry name" value="Aspartic_peptidase_AS"/>
</dbReference>
<keyword evidence="1" id="KW-0812">Transmembrane</keyword>
<dbReference type="AlphaFoldDB" id="A0A0P0Z320"/>
<dbReference type="OrthoDB" id="7595324at2"/>
<dbReference type="InterPro" id="IPR034122">
    <property type="entry name" value="Retropepsin-like_bacterial"/>
</dbReference>
<protein>
    <recommendedName>
        <fullName evidence="3">TIGR02281 family clan AA aspartic protease</fullName>
    </recommendedName>
</protein>
<keyword evidence="1" id="KW-1133">Transmembrane helix</keyword>
<dbReference type="EMBL" id="LC066377">
    <property type="protein sequence ID" value="BAT28275.1"/>
    <property type="molecule type" value="Genomic_DNA"/>
</dbReference>
<evidence type="ECO:0000313" key="2">
    <source>
        <dbReference type="EMBL" id="BAT28275.1"/>
    </source>
</evidence>
<feature type="transmembrane region" description="Helical" evidence="1">
    <location>
        <begin position="69"/>
        <end position="86"/>
    </location>
</feature>
<dbReference type="NCBIfam" id="TIGR02281">
    <property type="entry name" value="clan_AA_DTGA"/>
    <property type="match status" value="1"/>
</dbReference>
<organism evidence="2">
    <name type="scientific">Aureimonas frigidaquae</name>
    <dbReference type="NCBI Taxonomy" id="424757"/>
    <lineage>
        <taxon>Bacteria</taxon>
        <taxon>Pseudomonadati</taxon>
        <taxon>Pseudomonadota</taxon>
        <taxon>Alphaproteobacteria</taxon>
        <taxon>Hyphomicrobiales</taxon>
        <taxon>Aurantimonadaceae</taxon>
        <taxon>Aureimonas</taxon>
    </lineage>
</organism>
<dbReference type="RefSeq" id="WP_062226253.1">
    <property type="nucleotide sequence ID" value="NZ_BBWR01000002.1"/>
</dbReference>
<dbReference type="InterPro" id="IPR021109">
    <property type="entry name" value="Peptidase_aspartic_dom_sf"/>
</dbReference>
<dbReference type="GO" id="GO:0004190">
    <property type="term" value="F:aspartic-type endopeptidase activity"/>
    <property type="evidence" value="ECO:0007669"/>
    <property type="project" value="InterPro"/>
</dbReference>
<proteinExistence type="predicted"/>
<accession>A0A0P0Z320</accession>
<dbReference type="Pfam" id="PF13975">
    <property type="entry name" value="gag-asp_proteas"/>
    <property type="match status" value="1"/>
</dbReference>
<dbReference type="GO" id="GO:0006508">
    <property type="term" value="P:proteolysis"/>
    <property type="evidence" value="ECO:0007669"/>
    <property type="project" value="InterPro"/>
</dbReference>
<dbReference type="PROSITE" id="PS00141">
    <property type="entry name" value="ASP_PROTEASE"/>
    <property type="match status" value="1"/>
</dbReference>
<evidence type="ECO:0008006" key="3">
    <source>
        <dbReference type="Google" id="ProtNLM"/>
    </source>
</evidence>
<dbReference type="CDD" id="cd05483">
    <property type="entry name" value="retropepsin_like_bacteria"/>
    <property type="match status" value="1"/>
</dbReference>
<name>A0A0P0Z320_9HYPH</name>
<keyword evidence="1" id="KW-0472">Membrane</keyword>
<evidence type="ECO:0000256" key="1">
    <source>
        <dbReference type="SAM" id="Phobius"/>
    </source>
</evidence>
<sequence length="235" mass="24944">MRSGAVLLFTLALIGAGLFLLITDTDGMIGGLAQDDFARLVYLGAIVAVLGSSVIVMFRGHLGTAVRNALFWTGAFVLLIGAYAYGTEFKAFGERFMGALVPGHMTTSREGDALQVSVGRGFDNHFHVDAVVNGVELPFLVDTGASMLAMDRETARRIGVDPDKLSYSAQVRTANGIANAAMIRLETVAVGPIERRNVTALVTENDAIGVGLLGMSFLGQLASVEFRGDRMILTD</sequence>
<dbReference type="Gene3D" id="2.40.70.10">
    <property type="entry name" value="Acid Proteases"/>
    <property type="match status" value="1"/>
</dbReference>
<dbReference type="InterPro" id="IPR011969">
    <property type="entry name" value="Clan_AA_Asp_peptidase_C"/>
</dbReference>
<feature type="transmembrane region" description="Helical" evidence="1">
    <location>
        <begin position="37"/>
        <end position="57"/>
    </location>
</feature>